<organism evidence="6 7">
    <name type="scientific">Arsenicitalea aurantiaca</name>
    <dbReference type="NCBI Taxonomy" id="1783274"/>
    <lineage>
        <taxon>Bacteria</taxon>
        <taxon>Pseudomonadati</taxon>
        <taxon>Pseudomonadota</taxon>
        <taxon>Alphaproteobacteria</taxon>
        <taxon>Hyphomicrobiales</taxon>
        <taxon>Devosiaceae</taxon>
        <taxon>Arsenicitalea</taxon>
    </lineage>
</organism>
<dbReference type="PANTHER" id="PTHR30514">
    <property type="entry name" value="GLUCOKINASE"/>
    <property type="match status" value="1"/>
</dbReference>
<dbReference type="Pfam" id="PF01418">
    <property type="entry name" value="HTH_6"/>
    <property type="match status" value="1"/>
</dbReference>
<evidence type="ECO:0000256" key="2">
    <source>
        <dbReference type="ARBA" id="ARBA00023125"/>
    </source>
</evidence>
<evidence type="ECO:0000256" key="3">
    <source>
        <dbReference type="ARBA" id="ARBA00023163"/>
    </source>
</evidence>
<keyword evidence="1" id="KW-0805">Transcription regulation</keyword>
<dbReference type="AlphaFoldDB" id="A0A433XL96"/>
<dbReference type="GO" id="GO:0097367">
    <property type="term" value="F:carbohydrate derivative binding"/>
    <property type="evidence" value="ECO:0007669"/>
    <property type="project" value="InterPro"/>
</dbReference>
<dbReference type="RefSeq" id="WP_127186976.1">
    <property type="nucleotide sequence ID" value="NZ_RZNJ01000001.1"/>
</dbReference>
<dbReference type="Gene3D" id="1.10.10.10">
    <property type="entry name" value="Winged helix-like DNA-binding domain superfamily/Winged helix DNA-binding domain"/>
    <property type="match status" value="1"/>
</dbReference>
<gene>
    <name evidence="6" type="ORF">EMQ25_02545</name>
</gene>
<proteinExistence type="predicted"/>
<dbReference type="CDD" id="cd05013">
    <property type="entry name" value="SIS_RpiR"/>
    <property type="match status" value="1"/>
</dbReference>
<keyword evidence="2" id="KW-0238">DNA-binding</keyword>
<dbReference type="Proteomes" id="UP000281547">
    <property type="component" value="Unassembled WGS sequence"/>
</dbReference>
<dbReference type="InterPro" id="IPR036388">
    <property type="entry name" value="WH-like_DNA-bd_sf"/>
</dbReference>
<dbReference type="InterPro" id="IPR000281">
    <property type="entry name" value="HTH_RpiR"/>
</dbReference>
<evidence type="ECO:0000313" key="6">
    <source>
        <dbReference type="EMBL" id="RUT34856.1"/>
    </source>
</evidence>
<dbReference type="GO" id="GO:1901135">
    <property type="term" value="P:carbohydrate derivative metabolic process"/>
    <property type="evidence" value="ECO:0007669"/>
    <property type="project" value="InterPro"/>
</dbReference>
<feature type="domain" description="HTH rpiR-type" evidence="4">
    <location>
        <begin position="9"/>
        <end position="85"/>
    </location>
</feature>
<evidence type="ECO:0000256" key="1">
    <source>
        <dbReference type="ARBA" id="ARBA00023015"/>
    </source>
</evidence>
<dbReference type="SUPFAM" id="SSF46689">
    <property type="entry name" value="Homeodomain-like"/>
    <property type="match status" value="1"/>
</dbReference>
<comment type="caution">
    <text evidence="6">The sequence shown here is derived from an EMBL/GenBank/DDBJ whole genome shotgun (WGS) entry which is preliminary data.</text>
</comment>
<keyword evidence="7" id="KW-1185">Reference proteome</keyword>
<dbReference type="InterPro" id="IPR047640">
    <property type="entry name" value="RpiR-like"/>
</dbReference>
<dbReference type="Gene3D" id="3.40.50.10490">
    <property type="entry name" value="Glucose-6-phosphate isomerase like protein, domain 1"/>
    <property type="match status" value="1"/>
</dbReference>
<evidence type="ECO:0000259" key="5">
    <source>
        <dbReference type="PROSITE" id="PS51464"/>
    </source>
</evidence>
<dbReference type="InterPro" id="IPR046348">
    <property type="entry name" value="SIS_dom_sf"/>
</dbReference>
<sequence length="278" mass="30197">MPQPVEDYGALVALLAERRPGLSKRLRQVARFVVDNPEDVAIHSIVELARKAEVQPSTITRFAKELGFEGFAELQGVFRQRLVGPRMSYEERMAALAARPANAGDLALDDPLVVFDSLTQAAMDALLRLREDVRTAPLGPFIDALHGAEAVHVAAARGAFGVGSYCYYGLGRAGKRAFLLDNLGAMREQQMLAIGERDALLAISFDDYTPETLEAARDAARRGRTVLVITDNALSPFVPLATHALFVKEARLGHFRSQVPAMVLCQSLIASLGRLMAG</sequence>
<dbReference type="OrthoDB" id="9814005at2"/>
<feature type="domain" description="SIS" evidence="5">
    <location>
        <begin position="141"/>
        <end position="278"/>
    </location>
</feature>
<dbReference type="GO" id="GO:0003677">
    <property type="term" value="F:DNA binding"/>
    <property type="evidence" value="ECO:0007669"/>
    <property type="project" value="UniProtKB-KW"/>
</dbReference>
<dbReference type="InterPro" id="IPR035472">
    <property type="entry name" value="RpiR-like_SIS"/>
</dbReference>
<dbReference type="Pfam" id="PF01380">
    <property type="entry name" value="SIS"/>
    <property type="match status" value="1"/>
</dbReference>
<dbReference type="GO" id="GO:0003700">
    <property type="term" value="F:DNA-binding transcription factor activity"/>
    <property type="evidence" value="ECO:0007669"/>
    <property type="project" value="InterPro"/>
</dbReference>
<dbReference type="EMBL" id="RZNJ01000001">
    <property type="protein sequence ID" value="RUT34856.1"/>
    <property type="molecule type" value="Genomic_DNA"/>
</dbReference>
<dbReference type="InterPro" id="IPR009057">
    <property type="entry name" value="Homeodomain-like_sf"/>
</dbReference>
<evidence type="ECO:0000313" key="7">
    <source>
        <dbReference type="Proteomes" id="UP000281547"/>
    </source>
</evidence>
<name>A0A433XL96_9HYPH</name>
<dbReference type="PROSITE" id="PS51071">
    <property type="entry name" value="HTH_RPIR"/>
    <property type="match status" value="1"/>
</dbReference>
<evidence type="ECO:0000259" key="4">
    <source>
        <dbReference type="PROSITE" id="PS51071"/>
    </source>
</evidence>
<dbReference type="InterPro" id="IPR001347">
    <property type="entry name" value="SIS_dom"/>
</dbReference>
<dbReference type="PROSITE" id="PS51464">
    <property type="entry name" value="SIS"/>
    <property type="match status" value="1"/>
</dbReference>
<accession>A0A433XL96</accession>
<dbReference type="SUPFAM" id="SSF53697">
    <property type="entry name" value="SIS domain"/>
    <property type="match status" value="1"/>
</dbReference>
<keyword evidence="3" id="KW-0804">Transcription</keyword>
<reference evidence="6 7" key="1">
    <citation type="journal article" date="2016" name="Int. J. Syst. Evol. Microbiol.">
        <title>Arsenicitalea aurantiaca gen. nov., sp. nov., a new member of the family Hyphomicrobiaceae, isolated from high-arsenic sediment.</title>
        <authorList>
            <person name="Mu Y."/>
            <person name="Zhou L."/>
            <person name="Zeng X.C."/>
            <person name="Liu L."/>
            <person name="Pan Y."/>
            <person name="Chen X."/>
            <person name="Wang J."/>
            <person name="Li S."/>
            <person name="Li W.J."/>
            <person name="Wang Y."/>
        </authorList>
    </citation>
    <scope>NUCLEOTIDE SEQUENCE [LARGE SCALE GENOMIC DNA]</scope>
    <source>
        <strain evidence="6 7">42-50</strain>
    </source>
</reference>
<dbReference type="PANTHER" id="PTHR30514:SF20">
    <property type="entry name" value="TRANSCRIPTIONAL REGULATOR"/>
    <property type="match status" value="1"/>
</dbReference>
<protein>
    <submittedName>
        <fullName evidence="6">MurR/RpiR family transcriptional regulator</fullName>
    </submittedName>
</protein>